<organism evidence="2 3">
    <name type="scientific">Anthostomella pinea</name>
    <dbReference type="NCBI Taxonomy" id="933095"/>
    <lineage>
        <taxon>Eukaryota</taxon>
        <taxon>Fungi</taxon>
        <taxon>Dikarya</taxon>
        <taxon>Ascomycota</taxon>
        <taxon>Pezizomycotina</taxon>
        <taxon>Sordariomycetes</taxon>
        <taxon>Xylariomycetidae</taxon>
        <taxon>Xylariales</taxon>
        <taxon>Xylariaceae</taxon>
        <taxon>Anthostomella</taxon>
    </lineage>
</organism>
<dbReference type="InterPro" id="IPR025356">
    <property type="entry name" value="DUF4260"/>
</dbReference>
<keyword evidence="1" id="KW-0472">Membrane</keyword>
<accession>A0AAI8V9U8</accession>
<protein>
    <submittedName>
        <fullName evidence="2">Uu.00g033240.m01.CDS01</fullName>
    </submittedName>
</protein>
<dbReference type="Pfam" id="PF14079">
    <property type="entry name" value="DUF4260"/>
    <property type="match status" value="1"/>
</dbReference>
<proteinExistence type="predicted"/>
<reference evidence="2" key="1">
    <citation type="submission" date="2023-10" db="EMBL/GenBank/DDBJ databases">
        <authorList>
            <person name="Hackl T."/>
        </authorList>
    </citation>
    <scope>NUCLEOTIDE SEQUENCE</scope>
</reference>
<gene>
    <name evidence="2" type="ORF">KHLLAP_LOCUS939</name>
</gene>
<dbReference type="EMBL" id="CAUWAG010000003">
    <property type="protein sequence ID" value="CAJ2500471.1"/>
    <property type="molecule type" value="Genomic_DNA"/>
</dbReference>
<comment type="caution">
    <text evidence="2">The sequence shown here is derived from an EMBL/GenBank/DDBJ whole genome shotgun (WGS) entry which is preliminary data.</text>
</comment>
<sequence length="124" mass="13440">MSDGTVQSWPRILLRAEGAAIFTSTIWAYWRTGLSWWLFAGGILLPDLGMAGFLANNVAGAATYNTLHTETPPILLLCTGFARGDARLTGAALIWLAHIGMDRMFGFGLKYGTRFGHTHLGIIA</sequence>
<evidence type="ECO:0000313" key="2">
    <source>
        <dbReference type="EMBL" id="CAJ2500471.1"/>
    </source>
</evidence>
<evidence type="ECO:0000256" key="1">
    <source>
        <dbReference type="SAM" id="Phobius"/>
    </source>
</evidence>
<keyword evidence="3" id="KW-1185">Reference proteome</keyword>
<feature type="transmembrane region" description="Helical" evidence="1">
    <location>
        <begin position="36"/>
        <end position="55"/>
    </location>
</feature>
<name>A0AAI8V9U8_9PEZI</name>
<keyword evidence="1" id="KW-1133">Transmembrane helix</keyword>
<dbReference type="Proteomes" id="UP001295740">
    <property type="component" value="Unassembled WGS sequence"/>
</dbReference>
<dbReference type="AlphaFoldDB" id="A0AAI8V9U8"/>
<keyword evidence="1" id="KW-0812">Transmembrane</keyword>
<evidence type="ECO:0000313" key="3">
    <source>
        <dbReference type="Proteomes" id="UP001295740"/>
    </source>
</evidence>
<feature type="transmembrane region" description="Helical" evidence="1">
    <location>
        <begin position="12"/>
        <end position="30"/>
    </location>
</feature>